<reference evidence="4 5" key="1">
    <citation type="submission" date="2020-04" db="EMBL/GenBank/DDBJ databases">
        <authorList>
            <person name="Alioto T."/>
            <person name="Alioto T."/>
            <person name="Gomez Garrido J."/>
        </authorList>
    </citation>
    <scope>NUCLEOTIDE SEQUENCE [LARGE SCALE GENOMIC DNA]</scope>
</reference>
<dbReference type="InterPro" id="IPR040248">
    <property type="entry name" value="RRBP1"/>
</dbReference>
<feature type="compositionally biased region" description="Low complexity" evidence="2">
    <location>
        <begin position="120"/>
        <end position="133"/>
    </location>
</feature>
<dbReference type="GO" id="GO:0005789">
    <property type="term" value="C:endoplasmic reticulum membrane"/>
    <property type="evidence" value="ECO:0007669"/>
    <property type="project" value="TreeGrafter"/>
</dbReference>
<dbReference type="PANTHER" id="PTHR18939:SF4">
    <property type="entry name" value="RIBOSOME-BINDING PROTEIN 1"/>
    <property type="match status" value="1"/>
</dbReference>
<evidence type="ECO:0008006" key="6">
    <source>
        <dbReference type="Google" id="ProtNLM"/>
    </source>
</evidence>
<keyword evidence="3" id="KW-0472">Membrane</keyword>
<keyword evidence="3" id="KW-1133">Transmembrane helix</keyword>
<comment type="caution">
    <text evidence="4">The sequence shown here is derived from an EMBL/GenBank/DDBJ whole genome shotgun (WGS) entry which is preliminary data.</text>
</comment>
<feature type="compositionally biased region" description="Acidic residues" evidence="2">
    <location>
        <begin position="215"/>
        <end position="227"/>
    </location>
</feature>
<feature type="compositionally biased region" description="Basic residues" evidence="2">
    <location>
        <begin position="162"/>
        <end position="173"/>
    </location>
</feature>
<keyword evidence="1" id="KW-0175">Coiled coil</keyword>
<feature type="region of interest" description="Disordered" evidence="2">
    <location>
        <begin position="788"/>
        <end position="815"/>
    </location>
</feature>
<feature type="region of interest" description="Disordered" evidence="2">
    <location>
        <begin position="273"/>
        <end position="293"/>
    </location>
</feature>
<feature type="region of interest" description="Disordered" evidence="2">
    <location>
        <begin position="827"/>
        <end position="856"/>
    </location>
</feature>
<feature type="compositionally biased region" description="Low complexity" evidence="2">
    <location>
        <begin position="804"/>
        <end position="814"/>
    </location>
</feature>
<dbReference type="EMBL" id="CADEPI010000347">
    <property type="protein sequence ID" value="CAB3384363.1"/>
    <property type="molecule type" value="Genomic_DNA"/>
</dbReference>
<name>A0A8S1DU47_9INSE</name>
<feature type="compositionally biased region" description="Basic and acidic residues" evidence="2">
    <location>
        <begin position="792"/>
        <end position="801"/>
    </location>
</feature>
<evidence type="ECO:0000313" key="4">
    <source>
        <dbReference type="EMBL" id="CAB3384363.1"/>
    </source>
</evidence>
<proteinExistence type="predicted"/>
<dbReference type="OrthoDB" id="5875463at2759"/>
<dbReference type="Proteomes" id="UP000494165">
    <property type="component" value="Unassembled WGS sequence"/>
</dbReference>
<dbReference type="AlphaFoldDB" id="A0A8S1DU47"/>
<feature type="region of interest" description="Disordered" evidence="2">
    <location>
        <begin position="215"/>
        <end position="240"/>
    </location>
</feature>
<feature type="compositionally biased region" description="Basic and acidic residues" evidence="2">
    <location>
        <begin position="827"/>
        <end position="837"/>
    </location>
</feature>
<feature type="transmembrane region" description="Helical" evidence="3">
    <location>
        <begin position="50"/>
        <end position="72"/>
    </location>
</feature>
<feature type="region of interest" description="Disordered" evidence="2">
    <location>
        <begin position="1"/>
        <end position="22"/>
    </location>
</feature>
<feature type="coiled-coil region" evidence="1">
    <location>
        <begin position="341"/>
        <end position="664"/>
    </location>
</feature>
<feature type="region of interest" description="Disordered" evidence="2">
    <location>
        <begin position="149"/>
        <end position="193"/>
    </location>
</feature>
<evidence type="ECO:0000256" key="2">
    <source>
        <dbReference type="SAM" id="MobiDB-lite"/>
    </source>
</evidence>
<evidence type="ECO:0000256" key="3">
    <source>
        <dbReference type="SAM" id="Phobius"/>
    </source>
</evidence>
<keyword evidence="5" id="KW-1185">Reference proteome</keyword>
<gene>
    <name evidence="4" type="ORF">CLODIP_2_CD01252</name>
</gene>
<organism evidence="4 5">
    <name type="scientific">Cloeon dipterum</name>
    <dbReference type="NCBI Taxonomy" id="197152"/>
    <lineage>
        <taxon>Eukaryota</taxon>
        <taxon>Metazoa</taxon>
        <taxon>Ecdysozoa</taxon>
        <taxon>Arthropoda</taxon>
        <taxon>Hexapoda</taxon>
        <taxon>Insecta</taxon>
        <taxon>Pterygota</taxon>
        <taxon>Palaeoptera</taxon>
        <taxon>Ephemeroptera</taxon>
        <taxon>Pisciforma</taxon>
        <taxon>Baetidae</taxon>
        <taxon>Cloeon</taxon>
    </lineage>
</organism>
<feature type="compositionally biased region" description="Basic residues" evidence="2">
    <location>
        <begin position="101"/>
        <end position="112"/>
    </location>
</feature>
<evidence type="ECO:0000313" key="5">
    <source>
        <dbReference type="Proteomes" id="UP000494165"/>
    </source>
</evidence>
<sequence>MIDDSPLPFRIQPSTERERETQSVNRSLVYVVGWLTRAHDQGTRMDANTAMITGAGTVLCGLLVLIIFIFGFREKTFEEALDEQRRRGGALIDLIGSDKARVKKPKNKPSKKKDKEAKSEPAAVAAPTPATAPNELSHPHVEFKFPEAEEVAAPQPEEPKKKNNRKNKVKPILHNREEHSPLAEEEPVPANHFEEILPKDDVLLKRSISKEDVEVVDEPDVATEEEVPPPLPPRNKAKVNGKAGKVALNTAPNEPARPGKVSLNVQVTEAAAPVVQPLPQREKKQKKKPDQQLINSETVTLGVLLPLLQKADLSESEHQQLVDQLLNRGSVEWVGARPDPMARLKKQLAEKEKALAEEQQTSQGVHAKLVELRAEINTERTRHSAMYRQLEEQLAAKNQAIQLLNSQLQNTSELQNKNAHATQLLQNQLAEERKIVRALTEEKNAALKNLSAQVDVNKLTQAHQEEVSQLQSKILGAQDIIADLEKRLQGKQNLQDELRNELNASKQLIHSEQHSKQLLQDELAAVKSDIEKFSLSERELEQKIKLLENELKLSQEEAVRLRAEAAKAAAVAVVPDFSDKVKELEDRVQEKDALLAKLQSEASQHASTVDQLKEELEAQRLKNNDLRSKNWKAMEAVKAAENNFEAKKKECERLTREAVSKKAQGEEQDTFRQLLQRLFPSVTLPVTKDQSEWVREFEAAAAEHLREVSSEQAAAADGQTKIMLEDVESRNKQLQALVTHYKSIIEETEGMLNKLEKHVEQEEARWRTQLQLKQDELDAVQSQLDANAQNESRLKEADDKLSTAQHAQAAAQKQVSELQARLGKLSDDLSSAKKSQEENEALTKQLSNERSRSQQLEQQIKELDAKLGLAQSNHIENKPKDATLNSNTNGPSLEPSISEVGAIFNSSNLLACSLFICHFVH</sequence>
<keyword evidence="3" id="KW-0812">Transmembrane</keyword>
<dbReference type="PANTHER" id="PTHR18939">
    <property type="entry name" value="RIBOSOME BINDING PROTEIN-1"/>
    <property type="match status" value="1"/>
</dbReference>
<protein>
    <recommendedName>
        <fullName evidence="6">Ribosome receptor lysine/proline rich domain-containing protein</fullName>
    </recommendedName>
</protein>
<accession>A0A8S1DU47</accession>
<evidence type="ECO:0000256" key="1">
    <source>
        <dbReference type="SAM" id="Coils"/>
    </source>
</evidence>
<feature type="region of interest" description="Disordered" evidence="2">
    <location>
        <begin position="100"/>
        <end position="136"/>
    </location>
</feature>